<dbReference type="EnsemblPlants" id="Bo4g055080.1">
    <property type="protein sequence ID" value="Bo4g055080.1"/>
    <property type="gene ID" value="Bo4g055080"/>
</dbReference>
<dbReference type="OMA" id="TIDYSAK"/>
<dbReference type="AlphaFoldDB" id="A0A0D3BTE9"/>
<comment type="similarity">
    <text evidence="1">Belongs to the peptidase C48 family.</text>
</comment>
<reference evidence="7" key="2">
    <citation type="submission" date="2015-03" db="UniProtKB">
        <authorList>
            <consortium name="EnsemblPlants"/>
        </authorList>
    </citation>
    <scope>IDENTIFICATION</scope>
</reference>
<feature type="domain" description="Ubiquitin-like protease family profile" evidence="5">
    <location>
        <begin position="708"/>
        <end position="870"/>
    </location>
</feature>
<dbReference type="PANTHER" id="PTHR48449:SF2">
    <property type="entry name" value="UBIQUITIN-LIKE PROTEASE FAMILY PROFILE DOMAIN-CONTAINING PROTEIN"/>
    <property type="match status" value="1"/>
</dbReference>
<protein>
    <recommendedName>
        <fullName evidence="9">Ubiquitin-like protease family profile domain-containing protein</fullName>
    </recommendedName>
</protein>
<name>A0A0D3BTE9_BRAOL</name>
<organism evidence="7 8">
    <name type="scientific">Brassica oleracea var. oleracea</name>
    <dbReference type="NCBI Taxonomy" id="109376"/>
    <lineage>
        <taxon>Eukaryota</taxon>
        <taxon>Viridiplantae</taxon>
        <taxon>Streptophyta</taxon>
        <taxon>Embryophyta</taxon>
        <taxon>Tracheophyta</taxon>
        <taxon>Spermatophyta</taxon>
        <taxon>Magnoliopsida</taxon>
        <taxon>eudicotyledons</taxon>
        <taxon>Gunneridae</taxon>
        <taxon>Pentapetalae</taxon>
        <taxon>rosids</taxon>
        <taxon>malvids</taxon>
        <taxon>Brassicales</taxon>
        <taxon>Brassicaceae</taxon>
        <taxon>Brassiceae</taxon>
        <taxon>Brassica</taxon>
    </lineage>
</organism>
<dbReference type="Pfam" id="PF09331">
    <property type="entry name" value="DUF1985"/>
    <property type="match status" value="1"/>
</dbReference>
<evidence type="ECO:0000259" key="6">
    <source>
        <dbReference type="Pfam" id="PF09331"/>
    </source>
</evidence>
<dbReference type="HOGENOM" id="CLU_016248_1_0_1"/>
<dbReference type="InterPro" id="IPR003653">
    <property type="entry name" value="Peptidase_C48_C"/>
</dbReference>
<evidence type="ECO:0000259" key="5">
    <source>
        <dbReference type="Pfam" id="PF02902"/>
    </source>
</evidence>
<dbReference type="GO" id="GO:0006508">
    <property type="term" value="P:proteolysis"/>
    <property type="evidence" value="ECO:0007669"/>
    <property type="project" value="UniProtKB-KW"/>
</dbReference>
<dbReference type="PANTHER" id="PTHR48449">
    <property type="entry name" value="DUF1985 DOMAIN-CONTAINING PROTEIN"/>
    <property type="match status" value="1"/>
</dbReference>
<sequence length="898" mass="99744">MEENDGMQRPPCLLPERIFAVGEEPADVRVTQYHKADGIRQILSALDPHEVEQIRVSPFGKLVGIAEKPSFSGRFGRYIMSRQLRVFKKHEAWFLFAGKPIRFSLRDFALVTGLNCDKLPKRCKKKSKNFITEKPYWVKMMRKKMVVDPEIKLKYAYLSLLAAVILPRTHTPRISHEAAGMIQDIDAFFAYPWGRVSFDMLMSSIKERKEVALSQNPIALKGFVLSLQLVMVECVPALTEVVQEGSSSGSDRDSGDDDDTNDHEKGGKKHKSWACAGDRCFSEDSRMQLVPNLENVMPSCYFHLQALVQSVMLDSNGETNVAADHQWSDDEDDVGVGNMVKLIDQRFPFTPSCFVGGSTKDDVSRMREASKAELLNRKTVKTKRSSSSQVQDGVDLDLLASIVREKMKEDFMLVHGNISTLQESVNGFTETILLNLHEVFGTIQDITEKIATLCADIRTLASTLPAAHLERTNRRPSVANAGSQTIPDAITIITEAVNFANRSTESLTADDDIGLNKTAGVNTTTGATTVSEINSQAGGQAVESRPLCPQNQHLRPQVGESDPDLTLDPALLFPNPTFSLGLMQEATVEARKKVKVSANTEQAVGDEVNIEATIEEADIGCRKSKRQKVPTKTLMGEYECDKGVLNRARKAVADSIYHGGSIDYAAKFASLVEKMKTSFFIIDIFSTCLISLQAVDVFMFHISTLFLSRPSPNQDSSCVFMDTQFVSQFTKLYTKFSKLSKKETFKFSANVVESIQHSPNYADAVHFYFPFYVDKTYWVGICVDCTSWSVTVLDCNTAIRTDPMMNKEVRPIAVMFPYLLKQLGRQVGSRECKAMAIERAWTIPQQNAITSSGVSSVLFIQAHALGGVDACKCITLDVLDSEVDRLLVTLYEATVGPL</sequence>
<evidence type="ECO:0000256" key="2">
    <source>
        <dbReference type="ARBA" id="ARBA00022670"/>
    </source>
</evidence>
<reference evidence="7 8" key="1">
    <citation type="journal article" date="2014" name="Genome Biol.">
        <title>Transcriptome and methylome profiling reveals relics of genome dominance in the mesopolyploid Brassica oleracea.</title>
        <authorList>
            <person name="Parkin I.A."/>
            <person name="Koh C."/>
            <person name="Tang H."/>
            <person name="Robinson S.J."/>
            <person name="Kagale S."/>
            <person name="Clarke W.E."/>
            <person name="Town C.D."/>
            <person name="Nixon J."/>
            <person name="Krishnakumar V."/>
            <person name="Bidwell S.L."/>
            <person name="Denoeud F."/>
            <person name="Belcram H."/>
            <person name="Links M.G."/>
            <person name="Just J."/>
            <person name="Clarke C."/>
            <person name="Bender T."/>
            <person name="Huebert T."/>
            <person name="Mason A.S."/>
            <person name="Pires J.C."/>
            <person name="Barker G."/>
            <person name="Moore J."/>
            <person name="Walley P.G."/>
            <person name="Manoli S."/>
            <person name="Batley J."/>
            <person name="Edwards D."/>
            <person name="Nelson M.N."/>
            <person name="Wang X."/>
            <person name="Paterson A.H."/>
            <person name="King G."/>
            <person name="Bancroft I."/>
            <person name="Chalhoub B."/>
            <person name="Sharpe A.G."/>
        </authorList>
    </citation>
    <scope>NUCLEOTIDE SEQUENCE</scope>
    <source>
        <strain evidence="7 8">cv. TO1000</strain>
    </source>
</reference>
<evidence type="ECO:0000313" key="7">
    <source>
        <dbReference type="EnsemblPlants" id="Bo4g055080.1"/>
    </source>
</evidence>
<evidence type="ECO:0008006" key="9">
    <source>
        <dbReference type="Google" id="ProtNLM"/>
    </source>
</evidence>
<dbReference type="eggNOG" id="ENOG502S6E9">
    <property type="taxonomic scope" value="Eukaryota"/>
</dbReference>
<dbReference type="InterPro" id="IPR015410">
    <property type="entry name" value="DUF1985"/>
</dbReference>
<dbReference type="GO" id="GO:0008234">
    <property type="term" value="F:cysteine-type peptidase activity"/>
    <property type="evidence" value="ECO:0007669"/>
    <property type="project" value="InterPro"/>
</dbReference>
<keyword evidence="2" id="KW-0645">Protease</keyword>
<evidence type="ECO:0000313" key="8">
    <source>
        <dbReference type="Proteomes" id="UP000032141"/>
    </source>
</evidence>
<dbReference type="InterPro" id="IPR038765">
    <property type="entry name" value="Papain-like_cys_pep_sf"/>
</dbReference>
<proteinExistence type="inferred from homology"/>
<feature type="domain" description="DUF1985" evidence="6">
    <location>
        <begin position="80"/>
        <end position="204"/>
    </location>
</feature>
<evidence type="ECO:0000256" key="1">
    <source>
        <dbReference type="ARBA" id="ARBA00005234"/>
    </source>
</evidence>
<evidence type="ECO:0000256" key="4">
    <source>
        <dbReference type="SAM" id="MobiDB-lite"/>
    </source>
</evidence>
<dbReference type="Proteomes" id="UP000032141">
    <property type="component" value="Chromosome C4"/>
</dbReference>
<keyword evidence="8" id="KW-1185">Reference proteome</keyword>
<dbReference type="Gramene" id="Bo4g055080.1">
    <property type="protein sequence ID" value="Bo4g055080.1"/>
    <property type="gene ID" value="Bo4g055080"/>
</dbReference>
<dbReference type="Pfam" id="PF02902">
    <property type="entry name" value="Peptidase_C48"/>
    <property type="match status" value="1"/>
</dbReference>
<evidence type="ECO:0000256" key="3">
    <source>
        <dbReference type="ARBA" id="ARBA00022801"/>
    </source>
</evidence>
<accession>A0A0D3BTE9</accession>
<feature type="region of interest" description="Disordered" evidence="4">
    <location>
        <begin position="243"/>
        <end position="271"/>
    </location>
</feature>
<dbReference type="SUPFAM" id="SSF54001">
    <property type="entry name" value="Cysteine proteinases"/>
    <property type="match status" value="1"/>
</dbReference>
<keyword evidence="3" id="KW-0378">Hydrolase</keyword>